<feature type="compositionally biased region" description="Low complexity" evidence="1">
    <location>
        <begin position="18"/>
        <end position="34"/>
    </location>
</feature>
<name>A0A6B0U586_IXORI</name>
<feature type="compositionally biased region" description="Low complexity" evidence="1">
    <location>
        <begin position="61"/>
        <end position="70"/>
    </location>
</feature>
<organism evidence="2">
    <name type="scientific">Ixodes ricinus</name>
    <name type="common">Common tick</name>
    <name type="synonym">Acarus ricinus</name>
    <dbReference type="NCBI Taxonomy" id="34613"/>
    <lineage>
        <taxon>Eukaryota</taxon>
        <taxon>Metazoa</taxon>
        <taxon>Ecdysozoa</taxon>
        <taxon>Arthropoda</taxon>
        <taxon>Chelicerata</taxon>
        <taxon>Arachnida</taxon>
        <taxon>Acari</taxon>
        <taxon>Parasitiformes</taxon>
        <taxon>Ixodida</taxon>
        <taxon>Ixodoidea</taxon>
        <taxon>Ixodidae</taxon>
        <taxon>Ixodinae</taxon>
        <taxon>Ixodes</taxon>
    </lineage>
</organism>
<reference evidence="2" key="1">
    <citation type="submission" date="2019-12" db="EMBL/GenBank/DDBJ databases">
        <title>An insight into the sialome of adult female Ixodes ricinus ticks feeding for 6 days.</title>
        <authorList>
            <person name="Perner J."/>
            <person name="Ribeiro J.M.C."/>
        </authorList>
    </citation>
    <scope>NUCLEOTIDE SEQUENCE</scope>
    <source>
        <strain evidence="2">Semi-engorged</strain>
        <tissue evidence="2">Salivary glands</tissue>
    </source>
</reference>
<proteinExistence type="predicted"/>
<accession>A0A6B0U586</accession>
<protein>
    <submittedName>
        <fullName evidence="2">Uncharacterized protein</fullName>
    </submittedName>
</protein>
<evidence type="ECO:0000313" key="2">
    <source>
        <dbReference type="EMBL" id="MXU86808.1"/>
    </source>
</evidence>
<dbReference type="AlphaFoldDB" id="A0A6B0U586"/>
<sequence length="93" mass="10053">MTWSAAALTCCPNWPPASSRSGQTSRYSWSSRSRASSERATAPPLPSRKLCRASGAPSVASTSCTSSSSRIRWSSRCCRSSCSLRASRLLCFR</sequence>
<dbReference type="EMBL" id="GIFC01004725">
    <property type="protein sequence ID" value="MXU86808.1"/>
    <property type="molecule type" value="Transcribed_RNA"/>
</dbReference>
<feature type="region of interest" description="Disordered" evidence="1">
    <location>
        <begin position="15"/>
        <end position="70"/>
    </location>
</feature>
<evidence type="ECO:0000256" key="1">
    <source>
        <dbReference type="SAM" id="MobiDB-lite"/>
    </source>
</evidence>